<dbReference type="InterPro" id="IPR050237">
    <property type="entry name" value="ATP-dep_AMP-bd_enzyme"/>
</dbReference>
<dbReference type="OrthoDB" id="9778383at2"/>
<name>A0A518DLQ7_9BACT</name>
<dbReference type="AlphaFoldDB" id="A0A518DLQ7"/>
<dbReference type="SUPFAM" id="SSF56801">
    <property type="entry name" value="Acetyl-CoA synthetase-like"/>
    <property type="match status" value="1"/>
</dbReference>
<dbReference type="PANTHER" id="PTHR43767">
    <property type="entry name" value="LONG-CHAIN-FATTY-ACID--COA LIGASE"/>
    <property type="match status" value="1"/>
</dbReference>
<organism evidence="3 4">
    <name type="scientific">Lignipirellula cremea</name>
    <dbReference type="NCBI Taxonomy" id="2528010"/>
    <lineage>
        <taxon>Bacteria</taxon>
        <taxon>Pseudomonadati</taxon>
        <taxon>Planctomycetota</taxon>
        <taxon>Planctomycetia</taxon>
        <taxon>Pirellulales</taxon>
        <taxon>Pirellulaceae</taxon>
        <taxon>Lignipirellula</taxon>
    </lineage>
</organism>
<dbReference type="PANTHER" id="PTHR43767:SF7">
    <property type="entry name" value="MEDIUM_LONG-CHAIN-FATTY-ACID--COA LIGASE FADD8"/>
    <property type="match status" value="1"/>
</dbReference>
<reference evidence="3 4" key="1">
    <citation type="submission" date="2019-02" db="EMBL/GenBank/DDBJ databases">
        <title>Deep-cultivation of Planctomycetes and their phenomic and genomic characterization uncovers novel biology.</title>
        <authorList>
            <person name="Wiegand S."/>
            <person name="Jogler M."/>
            <person name="Boedeker C."/>
            <person name="Pinto D."/>
            <person name="Vollmers J."/>
            <person name="Rivas-Marin E."/>
            <person name="Kohn T."/>
            <person name="Peeters S.H."/>
            <person name="Heuer A."/>
            <person name="Rast P."/>
            <person name="Oberbeckmann S."/>
            <person name="Bunk B."/>
            <person name="Jeske O."/>
            <person name="Meyerdierks A."/>
            <person name="Storesund J.E."/>
            <person name="Kallscheuer N."/>
            <person name="Luecker S."/>
            <person name="Lage O.M."/>
            <person name="Pohl T."/>
            <person name="Merkel B.J."/>
            <person name="Hornburger P."/>
            <person name="Mueller R.-W."/>
            <person name="Bruemmer F."/>
            <person name="Labrenz M."/>
            <person name="Spormann A.M."/>
            <person name="Op den Camp H."/>
            <person name="Overmann J."/>
            <person name="Amann R."/>
            <person name="Jetten M.S.M."/>
            <person name="Mascher T."/>
            <person name="Medema M.H."/>
            <person name="Devos D.P."/>
            <person name="Kaster A.-K."/>
            <person name="Ovreas L."/>
            <person name="Rohde M."/>
            <person name="Galperin M.Y."/>
            <person name="Jogler C."/>
        </authorList>
    </citation>
    <scope>NUCLEOTIDE SEQUENCE [LARGE SCALE GENOMIC DNA]</scope>
    <source>
        <strain evidence="3 4">Pla85_3_4</strain>
    </source>
</reference>
<dbReference type="KEGG" id="lcre:Pla8534_05290"/>
<dbReference type="EMBL" id="CP036433">
    <property type="protein sequence ID" value="QDU92780.1"/>
    <property type="molecule type" value="Genomic_DNA"/>
</dbReference>
<dbReference type="InterPro" id="IPR020845">
    <property type="entry name" value="AMP-binding_CS"/>
</dbReference>
<feature type="domain" description="AMP-dependent synthetase/ligase" evidence="1">
    <location>
        <begin position="23"/>
        <end position="375"/>
    </location>
</feature>
<evidence type="ECO:0000259" key="1">
    <source>
        <dbReference type="Pfam" id="PF00501"/>
    </source>
</evidence>
<accession>A0A518DLQ7</accession>
<dbReference type="Proteomes" id="UP000317648">
    <property type="component" value="Chromosome"/>
</dbReference>
<dbReference type="InterPro" id="IPR042099">
    <property type="entry name" value="ANL_N_sf"/>
</dbReference>
<feature type="domain" description="AMP-binding enzyme C-terminal" evidence="2">
    <location>
        <begin position="425"/>
        <end position="500"/>
    </location>
</feature>
<evidence type="ECO:0000259" key="2">
    <source>
        <dbReference type="Pfam" id="PF13193"/>
    </source>
</evidence>
<dbReference type="RefSeq" id="WP_145049031.1">
    <property type="nucleotide sequence ID" value="NZ_CP036433.1"/>
</dbReference>
<dbReference type="Pfam" id="PF13193">
    <property type="entry name" value="AMP-binding_C"/>
    <property type="match status" value="1"/>
</dbReference>
<dbReference type="InterPro" id="IPR025110">
    <property type="entry name" value="AMP-bd_C"/>
</dbReference>
<keyword evidence="3" id="KW-0436">Ligase</keyword>
<dbReference type="Gene3D" id="3.40.50.12780">
    <property type="entry name" value="N-terminal domain of ligase-like"/>
    <property type="match status" value="1"/>
</dbReference>
<dbReference type="GO" id="GO:0004467">
    <property type="term" value="F:long-chain fatty acid-CoA ligase activity"/>
    <property type="evidence" value="ECO:0007669"/>
    <property type="project" value="UniProtKB-EC"/>
</dbReference>
<evidence type="ECO:0000313" key="4">
    <source>
        <dbReference type="Proteomes" id="UP000317648"/>
    </source>
</evidence>
<dbReference type="PROSITE" id="PS00455">
    <property type="entry name" value="AMP_BINDING"/>
    <property type="match status" value="1"/>
</dbReference>
<dbReference type="Gene3D" id="3.30.300.30">
    <property type="match status" value="1"/>
</dbReference>
<sequence length="520" mass="55354">MPLAGPTLTQSPDLYPLLGPGLQTKPHALALASARTQMSWSELEDSSTRLAQQYLALGLQPGDRVASLMPNRPALIVHYLACLKAGLTATPLNYRYMPPEIDHALQVSGAVLLLHHAERDADVAACRRSREMPRGVVRYKAADGAGLHFEELLARPAAGGSLPTPDLNAAAFLYFTSGSTGPPKAVVHTGRTFGYMRAACIQGMEITADDLFLPGTSLSHIGGSLFGLATLAAGGQLIIPRGSEGSEILPLLRQFQPTVLWMLPAALAALVRDHDTLPSDLASIRLCLSGGDKVSAELENTFTALAGYPIDESYGMTEIGMAAINPPSGENRLGSVGTLNPGYEMSLRDAKNVEAPPGSPGRMWIRSCACTPGYWQNPQATAETIVDGWLDTGDLMRADADGYLWFCGRKKQIIVHDGSNICPQEVEEAVAAHPAIATAGVIGVHDPVHGENVRAYVVLEPGAMRPSDADIILFARQRVGYKAPEEIVVLATMPLNAAGKVDRTVLKQRAEAAQTTPHSL</sequence>
<dbReference type="InterPro" id="IPR045851">
    <property type="entry name" value="AMP-bd_C_sf"/>
</dbReference>
<gene>
    <name evidence="3" type="primary">lcfB_2</name>
    <name evidence="3" type="ORF">Pla8534_05290</name>
</gene>
<dbReference type="EC" id="6.2.1.3" evidence="3"/>
<keyword evidence="4" id="KW-1185">Reference proteome</keyword>
<evidence type="ECO:0000313" key="3">
    <source>
        <dbReference type="EMBL" id="QDU92780.1"/>
    </source>
</evidence>
<protein>
    <submittedName>
        <fullName evidence="3">Long-chain-fatty-acid--CoA ligase</fullName>
        <ecNumber evidence="3">6.2.1.3</ecNumber>
    </submittedName>
</protein>
<proteinExistence type="predicted"/>
<dbReference type="InterPro" id="IPR000873">
    <property type="entry name" value="AMP-dep_synth/lig_dom"/>
</dbReference>
<dbReference type="Pfam" id="PF00501">
    <property type="entry name" value="AMP-binding"/>
    <property type="match status" value="1"/>
</dbReference>